<evidence type="ECO:0000313" key="5">
    <source>
        <dbReference type="Proteomes" id="UP000481421"/>
    </source>
</evidence>
<feature type="region of interest" description="Disordered" evidence="1">
    <location>
        <begin position="215"/>
        <end position="245"/>
    </location>
</feature>
<proteinExistence type="predicted"/>
<keyword evidence="2" id="KW-1133">Transmembrane helix</keyword>
<feature type="domain" description="DUF2062" evidence="3">
    <location>
        <begin position="27"/>
        <end position="191"/>
    </location>
</feature>
<protein>
    <submittedName>
        <fullName evidence="4">DUF2062 domain-containing protein</fullName>
    </submittedName>
</protein>
<organism evidence="4 5">
    <name type="scientific">Pseudotabrizicola algicola</name>
    <dbReference type="NCBI Taxonomy" id="2709381"/>
    <lineage>
        <taxon>Bacteria</taxon>
        <taxon>Pseudomonadati</taxon>
        <taxon>Pseudomonadota</taxon>
        <taxon>Alphaproteobacteria</taxon>
        <taxon>Rhodobacterales</taxon>
        <taxon>Paracoccaceae</taxon>
        <taxon>Pseudotabrizicola</taxon>
    </lineage>
</organism>
<feature type="transmembrane region" description="Helical" evidence="2">
    <location>
        <begin position="157"/>
        <end position="179"/>
    </location>
</feature>
<accession>A0A6B3RM76</accession>
<keyword evidence="2" id="KW-0812">Transmembrane</keyword>
<reference evidence="4 5" key="1">
    <citation type="submission" date="2020-02" db="EMBL/GenBank/DDBJ databases">
        <title>Rhodobacter algicola sp. nov., isolated from microalga culture.</title>
        <authorList>
            <person name="Park C.-Y."/>
        </authorList>
    </citation>
    <scope>NUCLEOTIDE SEQUENCE [LARGE SCALE GENOMIC DNA]</scope>
    <source>
        <strain evidence="4 5">ETT8</strain>
    </source>
</reference>
<feature type="transmembrane region" description="Helical" evidence="2">
    <location>
        <begin position="93"/>
        <end position="110"/>
    </location>
</feature>
<keyword evidence="2" id="KW-0472">Membrane</keyword>
<evidence type="ECO:0000313" key="4">
    <source>
        <dbReference type="EMBL" id="NEX45938.1"/>
    </source>
</evidence>
<name>A0A6B3RM76_9RHOB</name>
<feature type="compositionally biased region" description="Basic and acidic residues" evidence="1">
    <location>
        <begin position="216"/>
        <end position="238"/>
    </location>
</feature>
<dbReference type="EMBL" id="JAAIKE010000002">
    <property type="protein sequence ID" value="NEX45938.1"/>
    <property type="molecule type" value="Genomic_DNA"/>
</dbReference>
<dbReference type="Proteomes" id="UP000481421">
    <property type="component" value="Unassembled WGS sequence"/>
</dbReference>
<dbReference type="AlphaFoldDB" id="A0A6B3RM76"/>
<dbReference type="InterPro" id="IPR018639">
    <property type="entry name" value="DUF2062"/>
</dbReference>
<dbReference type="PANTHER" id="PTHR40547">
    <property type="entry name" value="SLL0298 PROTEIN"/>
    <property type="match status" value="1"/>
</dbReference>
<evidence type="ECO:0000256" key="2">
    <source>
        <dbReference type="SAM" id="Phobius"/>
    </source>
</evidence>
<sequence length="245" mass="27545">MVFKRRDRRGWLAWVREMFYPTGGFRRATRYVIHRMRRLPDRPHRIARGVFAGSLIGFLPLPGLQFLGAWGLAWVMRGNVLAALLATFNSNPITTPFFAVGAITLGHWMLGIDTPLTAEAIGEGFARAGGDLWHNFLALFGPAHMHWDGLSQFWSDIYLPYFIGALGPGILLSLIFYYITIPLVEAYQKARVAKFKERSDKRLLLREKLAALALRGEPRKEPAETAAKDPVRDTKQGDDAPPSTP</sequence>
<gene>
    <name evidence="4" type="ORF">G3572_06960</name>
</gene>
<keyword evidence="5" id="KW-1185">Reference proteome</keyword>
<dbReference type="Pfam" id="PF09835">
    <property type="entry name" value="DUF2062"/>
    <property type="match status" value="1"/>
</dbReference>
<evidence type="ECO:0000256" key="1">
    <source>
        <dbReference type="SAM" id="MobiDB-lite"/>
    </source>
</evidence>
<evidence type="ECO:0000259" key="3">
    <source>
        <dbReference type="Pfam" id="PF09835"/>
    </source>
</evidence>
<comment type="caution">
    <text evidence="4">The sequence shown here is derived from an EMBL/GenBank/DDBJ whole genome shotgun (WGS) entry which is preliminary data.</text>
</comment>
<dbReference type="PANTHER" id="PTHR40547:SF1">
    <property type="entry name" value="SLL0298 PROTEIN"/>
    <property type="match status" value="1"/>
</dbReference>